<organism evidence="6 7">
    <name type="scientific">Pyrocoelia pectoralis</name>
    <dbReference type="NCBI Taxonomy" id="417401"/>
    <lineage>
        <taxon>Eukaryota</taxon>
        <taxon>Metazoa</taxon>
        <taxon>Ecdysozoa</taxon>
        <taxon>Arthropoda</taxon>
        <taxon>Hexapoda</taxon>
        <taxon>Insecta</taxon>
        <taxon>Pterygota</taxon>
        <taxon>Neoptera</taxon>
        <taxon>Endopterygota</taxon>
        <taxon>Coleoptera</taxon>
        <taxon>Polyphaga</taxon>
        <taxon>Elateriformia</taxon>
        <taxon>Elateroidea</taxon>
        <taxon>Lampyridae</taxon>
        <taxon>Lampyrinae</taxon>
        <taxon>Pyrocoelia</taxon>
    </lineage>
</organism>
<dbReference type="GO" id="GO:0005615">
    <property type="term" value="C:extracellular space"/>
    <property type="evidence" value="ECO:0007669"/>
    <property type="project" value="TreeGrafter"/>
</dbReference>
<evidence type="ECO:0000313" key="6">
    <source>
        <dbReference type="EMBL" id="KAK5647348.1"/>
    </source>
</evidence>
<comment type="similarity">
    <text evidence="2">Belongs to the PBP/GOBP family.</text>
</comment>
<protein>
    <submittedName>
        <fullName evidence="6">Uncharacterized protein</fullName>
    </submittedName>
</protein>
<evidence type="ECO:0000256" key="1">
    <source>
        <dbReference type="ARBA" id="ARBA00004613"/>
    </source>
</evidence>
<comment type="caution">
    <text evidence="6">The sequence shown here is derived from an EMBL/GenBank/DDBJ whole genome shotgun (WGS) entry which is preliminary data.</text>
</comment>
<evidence type="ECO:0000256" key="2">
    <source>
        <dbReference type="ARBA" id="ARBA00008098"/>
    </source>
</evidence>
<dbReference type="Gene3D" id="1.10.238.20">
    <property type="entry name" value="Pheromone/general odorant binding protein domain"/>
    <property type="match status" value="1"/>
</dbReference>
<dbReference type="Pfam" id="PF01395">
    <property type="entry name" value="PBP_GOBP"/>
    <property type="match status" value="1"/>
</dbReference>
<dbReference type="EMBL" id="JAVRBK010000002">
    <property type="protein sequence ID" value="KAK5647348.1"/>
    <property type="molecule type" value="Genomic_DNA"/>
</dbReference>
<dbReference type="GO" id="GO:0007608">
    <property type="term" value="P:sensory perception of smell"/>
    <property type="evidence" value="ECO:0007669"/>
    <property type="project" value="TreeGrafter"/>
</dbReference>
<dbReference type="PANTHER" id="PTHR11857:SF43">
    <property type="entry name" value="GEO07291P1-RELATED"/>
    <property type="match status" value="1"/>
</dbReference>
<keyword evidence="4 5" id="KW-0732">Signal</keyword>
<proteinExistence type="inferred from homology"/>
<feature type="signal peptide" evidence="5">
    <location>
        <begin position="1"/>
        <end position="16"/>
    </location>
</feature>
<dbReference type="CDD" id="cd23992">
    <property type="entry name" value="PBP_GOBP"/>
    <property type="match status" value="1"/>
</dbReference>
<dbReference type="GO" id="GO:0005549">
    <property type="term" value="F:odorant binding"/>
    <property type="evidence" value="ECO:0007669"/>
    <property type="project" value="InterPro"/>
</dbReference>
<comment type="subcellular location">
    <subcellularLocation>
        <location evidence="1">Secreted</location>
    </subcellularLocation>
</comment>
<feature type="chain" id="PRO_5043014816" evidence="5">
    <location>
        <begin position="17"/>
        <end position="135"/>
    </location>
</feature>
<sequence length="135" mass="15446">MKQIILFSMCIYLTLSLKLNQDTIDKWNEHIRPHVENCINESGVKKDLADSLFTNLDYPDDGNLRCYMDCMVRRQGLLDSNNKFDKDKIASLTPEGHQEVVDLCIQKAEQLSGPCENGYTFASCVIRSRAEKENP</sequence>
<dbReference type="Proteomes" id="UP001329430">
    <property type="component" value="Chromosome 2"/>
</dbReference>
<dbReference type="AlphaFoldDB" id="A0AAN7ZT08"/>
<evidence type="ECO:0000313" key="7">
    <source>
        <dbReference type="Proteomes" id="UP001329430"/>
    </source>
</evidence>
<evidence type="ECO:0000256" key="4">
    <source>
        <dbReference type="ARBA" id="ARBA00022729"/>
    </source>
</evidence>
<dbReference type="SMART" id="SM00708">
    <property type="entry name" value="PhBP"/>
    <property type="match status" value="1"/>
</dbReference>
<evidence type="ECO:0000256" key="5">
    <source>
        <dbReference type="SAM" id="SignalP"/>
    </source>
</evidence>
<dbReference type="SUPFAM" id="SSF47565">
    <property type="entry name" value="Insect pheromone/odorant-binding proteins"/>
    <property type="match status" value="1"/>
</dbReference>
<keyword evidence="3" id="KW-0964">Secreted</keyword>
<dbReference type="InterPro" id="IPR006170">
    <property type="entry name" value="PBP/GOBP"/>
</dbReference>
<gene>
    <name evidence="6" type="ORF">RI129_002240</name>
</gene>
<keyword evidence="7" id="KW-1185">Reference proteome</keyword>
<accession>A0AAN7ZT08</accession>
<dbReference type="InterPro" id="IPR036728">
    <property type="entry name" value="PBP_GOBP_sf"/>
</dbReference>
<name>A0AAN7ZT08_9COLE</name>
<evidence type="ECO:0000256" key="3">
    <source>
        <dbReference type="ARBA" id="ARBA00022525"/>
    </source>
</evidence>
<dbReference type="PANTHER" id="PTHR11857">
    <property type="entry name" value="ODORANT BINDING PROTEIN-RELATED"/>
    <property type="match status" value="1"/>
</dbReference>
<reference evidence="6 7" key="1">
    <citation type="journal article" date="2024" name="Insects">
        <title>An Improved Chromosome-Level Genome Assembly of the Firefly Pyrocoelia pectoralis.</title>
        <authorList>
            <person name="Fu X."/>
            <person name="Meyer-Rochow V.B."/>
            <person name="Ballantyne L."/>
            <person name="Zhu X."/>
        </authorList>
    </citation>
    <scope>NUCLEOTIDE SEQUENCE [LARGE SCALE GENOMIC DNA]</scope>
    <source>
        <strain evidence="6">XCY_ONT2</strain>
    </source>
</reference>